<gene>
    <name evidence="3" type="ORF">JYZ213_LOCUS24510</name>
    <name evidence="6" type="ORF">KXQ929_LOCUS14881</name>
    <name evidence="5" type="ORF">OKA104_LOCUS14184</name>
    <name evidence="4" type="ORF">OXD698_LOCUS9745</name>
    <name evidence="2" type="ORF">VCS650_LOCUS22789</name>
</gene>
<dbReference type="EMBL" id="CAJNON010000260">
    <property type="protein sequence ID" value="CAF1150602.1"/>
    <property type="molecule type" value="Genomic_DNA"/>
</dbReference>
<dbReference type="Proteomes" id="UP000663881">
    <property type="component" value="Unassembled WGS sequence"/>
</dbReference>
<organism evidence="2 7">
    <name type="scientific">Adineta steineri</name>
    <dbReference type="NCBI Taxonomy" id="433720"/>
    <lineage>
        <taxon>Eukaryota</taxon>
        <taxon>Metazoa</taxon>
        <taxon>Spiralia</taxon>
        <taxon>Gnathifera</taxon>
        <taxon>Rotifera</taxon>
        <taxon>Eurotatoria</taxon>
        <taxon>Bdelloidea</taxon>
        <taxon>Adinetida</taxon>
        <taxon>Adinetidae</taxon>
        <taxon>Adineta</taxon>
    </lineage>
</organism>
<evidence type="ECO:0000313" key="5">
    <source>
        <dbReference type="EMBL" id="CAF3726229.1"/>
    </source>
</evidence>
<dbReference type="Proteomes" id="UP000663844">
    <property type="component" value="Unassembled WGS sequence"/>
</dbReference>
<name>A0A814SNU8_9BILA</name>
<evidence type="ECO:0000313" key="2">
    <source>
        <dbReference type="EMBL" id="CAF1150602.1"/>
    </source>
</evidence>
<dbReference type="EMBL" id="CAJOAZ010000500">
    <property type="protein sequence ID" value="CAF3663344.1"/>
    <property type="molecule type" value="Genomic_DNA"/>
</dbReference>
<reference evidence="2" key="1">
    <citation type="submission" date="2021-02" db="EMBL/GenBank/DDBJ databases">
        <authorList>
            <person name="Nowell W R."/>
        </authorList>
    </citation>
    <scope>NUCLEOTIDE SEQUENCE</scope>
</reference>
<dbReference type="GO" id="GO:0016491">
    <property type="term" value="F:oxidoreductase activity"/>
    <property type="evidence" value="ECO:0007669"/>
    <property type="project" value="InterPro"/>
</dbReference>
<comment type="similarity">
    <text evidence="1">Belongs to the asaB hydroxylase/desaturase family.</text>
</comment>
<dbReference type="EMBL" id="CAJOAY010000739">
    <property type="protein sequence ID" value="CAF3726229.1"/>
    <property type="molecule type" value="Genomic_DNA"/>
</dbReference>
<evidence type="ECO:0000313" key="7">
    <source>
        <dbReference type="Proteomes" id="UP000663891"/>
    </source>
</evidence>
<comment type="caution">
    <text evidence="2">The sequence shown here is derived from an EMBL/GenBank/DDBJ whole genome shotgun (WGS) entry which is preliminary data.</text>
</comment>
<dbReference type="PANTHER" id="PTHR34598">
    <property type="entry name" value="BLL6449 PROTEIN"/>
    <property type="match status" value="1"/>
</dbReference>
<evidence type="ECO:0000313" key="3">
    <source>
        <dbReference type="EMBL" id="CAF1158492.1"/>
    </source>
</evidence>
<evidence type="ECO:0000313" key="4">
    <source>
        <dbReference type="EMBL" id="CAF3663344.1"/>
    </source>
</evidence>
<dbReference type="EMBL" id="CAJOBB010000840">
    <property type="protein sequence ID" value="CAF3762408.1"/>
    <property type="molecule type" value="Genomic_DNA"/>
</dbReference>
<evidence type="ECO:0000256" key="1">
    <source>
        <dbReference type="ARBA" id="ARBA00023604"/>
    </source>
</evidence>
<protein>
    <submittedName>
        <fullName evidence="2">Uncharacterized protein</fullName>
    </submittedName>
</protein>
<dbReference type="Proteomes" id="UP000663845">
    <property type="component" value="Unassembled WGS sequence"/>
</dbReference>
<dbReference type="Proteomes" id="UP000663868">
    <property type="component" value="Unassembled WGS sequence"/>
</dbReference>
<evidence type="ECO:0000313" key="6">
    <source>
        <dbReference type="EMBL" id="CAF3762408.1"/>
    </source>
</evidence>
<dbReference type="NCBIfam" id="NF041278">
    <property type="entry name" value="CmcJ_NvfI_EfuI"/>
    <property type="match status" value="1"/>
</dbReference>
<dbReference type="OrthoDB" id="412788at2759"/>
<accession>A0A814SNU8</accession>
<dbReference type="EMBL" id="CAJNOG010000302">
    <property type="protein sequence ID" value="CAF1158492.1"/>
    <property type="molecule type" value="Genomic_DNA"/>
</dbReference>
<proteinExistence type="inferred from homology"/>
<dbReference type="AlphaFoldDB" id="A0A814SNU8"/>
<sequence>MADDIIQEINFFTPPQDGSAAWMDFTPTLVTGKKNFEPISCQVTIHDLRNKESSIDLDTHGFQVLKYDGDIHNEFDNDSEMQRSYYEDIVALLKKRLGASSVIIFNHIFRFRGSPLTPYQCDSTHKNPGLDAHVDIDPSGVPWKVEQLLGEEEAKKAMHHRFQMINIWRPIGPNPVMNIPLALCDYRSVDVDKDIHVVQHRGTPNSLSGYAMSHNAQGAQKWYYLSQMRSDEMFVFKIFDSKPDVAQFGAHAAFINKNVPPTNVEQQSIEVRCLVFYDQ</sequence>
<dbReference type="Proteomes" id="UP000663891">
    <property type="component" value="Unassembled WGS sequence"/>
</dbReference>
<dbReference type="InterPro" id="IPR044053">
    <property type="entry name" value="AsaB-like"/>
</dbReference>
<dbReference type="PANTHER" id="PTHR34598:SF3">
    <property type="entry name" value="OXIDOREDUCTASE AN1597"/>
    <property type="match status" value="1"/>
</dbReference>